<dbReference type="RefSeq" id="WP_048593693.1">
    <property type="nucleotide sequence ID" value="NZ_CVLB01000001.1"/>
</dbReference>
<dbReference type="PROSITE" id="PS51257">
    <property type="entry name" value="PROKAR_LIPOPROTEIN"/>
    <property type="match status" value="1"/>
</dbReference>
<organism evidence="1 2">
    <name type="scientific">Brachyspira suanatina</name>
    <dbReference type="NCBI Taxonomy" id="381802"/>
    <lineage>
        <taxon>Bacteria</taxon>
        <taxon>Pseudomonadati</taxon>
        <taxon>Spirochaetota</taxon>
        <taxon>Spirochaetia</taxon>
        <taxon>Brachyspirales</taxon>
        <taxon>Brachyspiraceae</taxon>
        <taxon>Brachyspira</taxon>
    </lineage>
</organism>
<dbReference type="AlphaFoldDB" id="A0A0G4K4K3"/>
<proteinExistence type="predicted"/>
<reference evidence="2" key="1">
    <citation type="submission" date="2015-04" db="EMBL/GenBank/DDBJ databases">
        <authorList>
            <person name="Mushtaq Mamoona"/>
        </authorList>
    </citation>
    <scope>NUCLEOTIDE SEQUENCE [LARGE SCALE GENOMIC DNA]</scope>
    <source>
        <strain evidence="2">AN4859/03</strain>
    </source>
</reference>
<gene>
    <name evidence="1" type="ORF">BRSU_0572</name>
</gene>
<sequence length="563" mass="67372">MFNLKDKKYIFIIIFIIISLISCKKINILSPNKIPPPTDFRIPDKLKPVSITVSENNNDESLVFGGFQKKFFFRGKWYILAQYSYTYDKNMKQFNYKDHTLILELDNDGKINIVAKNLGTVETSPWNYLYQANVINDDEIIFEPYNYGELKCSKETYKYFDKALNKDVNIEYYKELIYPDIYYRSTDLLNWQKYGQYHTYMNLPSPTQLDSSKPKSWQGRFGLANLKMALVGDYIYLYDLRETFYEENPDGSRILPDYTVSKDKYYRIHRDKDMSDPNNWEEVGKTPWGNVSDFEAKYNDGKFYLENGKQCMYKKINNVWTLTPIKNNDKWVTENFIDWQKFNGETPKDIDSYVDDFHGDLGIVKKRDKTPTPPNWVEYYNKVYYQTYNTYMVTYDFNRYFLPIPPINEIKAALNRGETDFVIKPEHVKNAGKNLFMVTDVDPRYAKESDWSLLTPINYDEKSIIWHSGKDTMLFNINNKIIQLVDYTAIKSRIQNYTIYYQVINELMMYYRNYYRNGNYYESMYYKAQADMLQMMMKNPETYLLPDEPVESYTIEFKYHFDK</sequence>
<accession>A0A0G4K4K3</accession>
<protein>
    <submittedName>
        <fullName evidence="1">Uncharacterized protein</fullName>
    </submittedName>
</protein>
<keyword evidence="2" id="KW-1185">Reference proteome</keyword>
<dbReference type="EMBL" id="CVLB01000001">
    <property type="protein sequence ID" value="CRF32098.1"/>
    <property type="molecule type" value="Genomic_DNA"/>
</dbReference>
<evidence type="ECO:0000313" key="1">
    <source>
        <dbReference type="EMBL" id="CRF32098.1"/>
    </source>
</evidence>
<dbReference type="Proteomes" id="UP000043763">
    <property type="component" value="Unassembled WGS sequence"/>
</dbReference>
<name>A0A0G4K4K3_9SPIR</name>
<evidence type="ECO:0000313" key="2">
    <source>
        <dbReference type="Proteomes" id="UP000043763"/>
    </source>
</evidence>